<dbReference type="PANTHER" id="PTHR42852">
    <property type="entry name" value="THIOL:DISULFIDE INTERCHANGE PROTEIN DSBE"/>
    <property type="match status" value="1"/>
</dbReference>
<dbReference type="GO" id="GO:0017004">
    <property type="term" value="P:cytochrome complex assembly"/>
    <property type="evidence" value="ECO:0007669"/>
    <property type="project" value="UniProtKB-KW"/>
</dbReference>
<comment type="subcellular location">
    <subcellularLocation>
        <location evidence="1">Cell envelope</location>
    </subcellularLocation>
</comment>
<evidence type="ECO:0000256" key="3">
    <source>
        <dbReference type="ARBA" id="ARBA00023157"/>
    </source>
</evidence>
<dbReference type="Pfam" id="PF00085">
    <property type="entry name" value="Thioredoxin"/>
    <property type="match status" value="1"/>
</dbReference>
<dbReference type="PANTHER" id="PTHR42852:SF6">
    <property type="entry name" value="THIOL:DISULFIDE INTERCHANGE PROTEIN DSBE"/>
    <property type="match status" value="1"/>
</dbReference>
<organism evidence="6 7">
    <name type="scientific">Flavihumibacter petaseus NBRC 106054</name>
    <dbReference type="NCBI Taxonomy" id="1220578"/>
    <lineage>
        <taxon>Bacteria</taxon>
        <taxon>Pseudomonadati</taxon>
        <taxon>Bacteroidota</taxon>
        <taxon>Chitinophagia</taxon>
        <taxon>Chitinophagales</taxon>
        <taxon>Chitinophagaceae</taxon>
        <taxon>Flavihumibacter</taxon>
    </lineage>
</organism>
<evidence type="ECO:0000259" key="5">
    <source>
        <dbReference type="PROSITE" id="PS51352"/>
    </source>
</evidence>
<dbReference type="InterPro" id="IPR050553">
    <property type="entry name" value="Thioredoxin_ResA/DsbE_sf"/>
</dbReference>
<name>A0A0E9N2V3_9BACT</name>
<dbReference type="AlphaFoldDB" id="A0A0E9N2V3"/>
<gene>
    <name evidence="6" type="ORF">FPE01S_03_01520</name>
</gene>
<evidence type="ECO:0000313" key="7">
    <source>
        <dbReference type="Proteomes" id="UP000033121"/>
    </source>
</evidence>
<feature type="domain" description="Thioredoxin" evidence="5">
    <location>
        <begin position="23"/>
        <end position="184"/>
    </location>
</feature>
<keyword evidence="2" id="KW-0201">Cytochrome c-type biogenesis</keyword>
<evidence type="ECO:0000313" key="6">
    <source>
        <dbReference type="EMBL" id="GAO44113.1"/>
    </source>
</evidence>
<dbReference type="EMBL" id="BBWV01000003">
    <property type="protein sequence ID" value="GAO44113.1"/>
    <property type="molecule type" value="Genomic_DNA"/>
</dbReference>
<comment type="caution">
    <text evidence="6">The sequence shown here is derived from an EMBL/GenBank/DDBJ whole genome shotgun (WGS) entry which is preliminary data.</text>
</comment>
<proteinExistence type="predicted"/>
<dbReference type="InterPro" id="IPR013766">
    <property type="entry name" value="Thioredoxin_domain"/>
</dbReference>
<protein>
    <recommendedName>
        <fullName evidence="5">Thioredoxin domain-containing protein</fullName>
    </recommendedName>
</protein>
<dbReference type="CDD" id="cd02966">
    <property type="entry name" value="TlpA_like_family"/>
    <property type="match status" value="1"/>
</dbReference>
<evidence type="ECO:0000256" key="2">
    <source>
        <dbReference type="ARBA" id="ARBA00022748"/>
    </source>
</evidence>
<dbReference type="STRING" id="1220578.FPE01S_03_01520"/>
<dbReference type="SUPFAM" id="SSF52833">
    <property type="entry name" value="Thioredoxin-like"/>
    <property type="match status" value="1"/>
</dbReference>
<keyword evidence="3" id="KW-1015">Disulfide bond</keyword>
<dbReference type="InterPro" id="IPR036249">
    <property type="entry name" value="Thioredoxin-like_sf"/>
</dbReference>
<dbReference type="Gene3D" id="3.40.30.10">
    <property type="entry name" value="Glutaredoxin"/>
    <property type="match status" value="1"/>
</dbReference>
<sequence length="426" mass="47244">MPLFRRFFGGTKIVVAAFLALELCLPGPLPAQPRPDSITGDIINTSFSMVNYSQFNMRLSDFKTKLIILDFWATWCSSCLSAFPKLENLQETFKDELQIVLVNGKASGDSKEKVSQFLRSWQARNGRQLKLPIIVGDSVLSHQFAHNILPHYVWIGQGGKILGTSASADLTEPAIRAALSSQQVLFTGKQDINPVNPLYLSGLPDPAQVQQFTILLKGWQKGLPGGIFYRSANGIKNGLAITNMPLLKIYELLIGQLNPNIGPDQFILEGLDSASYFAPNDTADFEAWYTKHLYSIDLVAPGLPIAVVLERMLTYLNDYSCLSAKITTRPMLSWILVSDRENMGKKKNVRAGNIRMSLTECLDELKKIKHTQFCIDETGLSPGFTLSLAGPLNNESVTGALRKNGLKLVPEWRHTDVVVVTENQKD</sequence>
<evidence type="ECO:0000256" key="1">
    <source>
        <dbReference type="ARBA" id="ARBA00004196"/>
    </source>
</evidence>
<accession>A0A0E9N2V3</accession>
<keyword evidence="7" id="KW-1185">Reference proteome</keyword>
<keyword evidence="4" id="KW-0676">Redox-active center</keyword>
<evidence type="ECO:0000256" key="4">
    <source>
        <dbReference type="ARBA" id="ARBA00023284"/>
    </source>
</evidence>
<dbReference type="Proteomes" id="UP000033121">
    <property type="component" value="Unassembled WGS sequence"/>
</dbReference>
<reference evidence="6 7" key="1">
    <citation type="submission" date="2015-04" db="EMBL/GenBank/DDBJ databases">
        <title>Whole genome shotgun sequence of Flavihumibacter petaseus NBRC 106054.</title>
        <authorList>
            <person name="Miyazawa S."/>
            <person name="Hosoyama A."/>
            <person name="Hashimoto M."/>
            <person name="Noguchi M."/>
            <person name="Tsuchikane K."/>
            <person name="Ohji S."/>
            <person name="Yamazoe A."/>
            <person name="Ichikawa N."/>
            <person name="Kimura A."/>
            <person name="Fujita N."/>
        </authorList>
    </citation>
    <scope>NUCLEOTIDE SEQUENCE [LARGE SCALE GENOMIC DNA]</scope>
    <source>
        <strain evidence="6 7">NBRC 106054</strain>
    </source>
</reference>
<dbReference type="GO" id="GO:0030313">
    <property type="term" value="C:cell envelope"/>
    <property type="evidence" value="ECO:0007669"/>
    <property type="project" value="UniProtKB-SubCell"/>
</dbReference>
<dbReference type="PROSITE" id="PS51352">
    <property type="entry name" value="THIOREDOXIN_2"/>
    <property type="match status" value="1"/>
</dbReference>